<dbReference type="PANTHER" id="PTHR31284">
    <property type="entry name" value="ACID PHOSPHATASE-LIKE PROTEIN"/>
    <property type="match status" value="1"/>
</dbReference>
<dbReference type="PANTHER" id="PTHR31284:SF10">
    <property type="entry name" value="ACID PHOSPHATASE-LIKE PROTEIN"/>
    <property type="match status" value="1"/>
</dbReference>
<keyword evidence="2" id="KW-0449">Lipoprotein</keyword>
<dbReference type="RefSeq" id="WP_136989038.1">
    <property type="nucleotide sequence ID" value="NZ_SZPQ01000004.1"/>
</dbReference>
<dbReference type="SUPFAM" id="SSF56784">
    <property type="entry name" value="HAD-like"/>
    <property type="match status" value="1"/>
</dbReference>
<dbReference type="Gene3D" id="3.40.50.1000">
    <property type="entry name" value="HAD superfamily/HAD-like"/>
    <property type="match status" value="1"/>
</dbReference>
<dbReference type="PROSITE" id="PS51257">
    <property type="entry name" value="PROKAR_LIPOPROTEIN"/>
    <property type="match status" value="1"/>
</dbReference>
<dbReference type="Pfam" id="PF03767">
    <property type="entry name" value="Acid_phosphat_B"/>
    <property type="match status" value="1"/>
</dbReference>
<dbReference type="SFLD" id="SFLDS00003">
    <property type="entry name" value="Haloacid_Dehalogenase"/>
    <property type="match status" value="1"/>
</dbReference>
<gene>
    <name evidence="2" type="ORF">FCN80_06030</name>
</gene>
<dbReference type="EMBL" id="SZPQ01000004">
    <property type="protein sequence ID" value="TKI07444.1"/>
    <property type="molecule type" value="Genomic_DNA"/>
</dbReference>
<dbReference type="InterPro" id="IPR006423">
    <property type="entry name" value="Lipo_e_P4"/>
</dbReference>
<dbReference type="PIRSF" id="PIRSF019271">
    <property type="entry name" value="Acid_Ptase_C"/>
    <property type="match status" value="1"/>
</dbReference>
<keyword evidence="1" id="KW-0732">Signal</keyword>
<dbReference type="Proteomes" id="UP000305202">
    <property type="component" value="Unassembled WGS sequence"/>
</dbReference>
<keyword evidence="3" id="KW-1185">Reference proteome</keyword>
<sequence length="277" mass="30884">MPQSLRYFSMIVITLGLTIGGCVSHSPATKADNGQQRLTDQSVLAVNWMQQSGEYRALSFQAFNAAEMAFDQSVAKHGLKKAVVVDLDETMLDNSAYAGWQIQQHQPFSGPTWSRWTQARQARALPGAVDFSHYVIAHGGRIFYVSNRDERDYQATADNLKALGFADVSAQTLLLKPAGGSSNKAGRFDALQRQGYDITVFVGDNLNDFSGEPYHQLNTQRREFVNHHQGDFGRKYIMLPNPSYGDWESGLAPNYLSASPQEKLRIRAKMVEAWDGK</sequence>
<evidence type="ECO:0000313" key="2">
    <source>
        <dbReference type="EMBL" id="TKI07444.1"/>
    </source>
</evidence>
<evidence type="ECO:0000256" key="1">
    <source>
        <dbReference type="ARBA" id="ARBA00022729"/>
    </source>
</evidence>
<dbReference type="CDD" id="cd07534">
    <property type="entry name" value="HAD_CAP"/>
    <property type="match status" value="1"/>
</dbReference>
<name>A0ABY2SNC4_9HYPH</name>
<dbReference type="InterPro" id="IPR005519">
    <property type="entry name" value="Acid_phosphat_B-like"/>
</dbReference>
<proteinExistence type="predicted"/>
<reference evidence="2 3" key="1">
    <citation type="submission" date="2019-04" db="EMBL/GenBank/DDBJ databases">
        <authorList>
            <person name="Li M."/>
            <person name="Gao C."/>
        </authorList>
    </citation>
    <scope>NUCLEOTIDE SEQUENCE [LARGE SCALE GENOMIC DNA]</scope>
    <source>
        <strain evidence="2 3">BGMRC 2031</strain>
    </source>
</reference>
<dbReference type="InterPro" id="IPR036412">
    <property type="entry name" value="HAD-like_sf"/>
</dbReference>
<protein>
    <submittedName>
        <fullName evidence="2">5'-nucleotidase, lipoprotein e(P4) family</fullName>
    </submittedName>
</protein>
<dbReference type="InterPro" id="IPR023214">
    <property type="entry name" value="HAD_sf"/>
</dbReference>
<accession>A0ABY2SNC4</accession>
<evidence type="ECO:0000313" key="3">
    <source>
        <dbReference type="Proteomes" id="UP000305202"/>
    </source>
</evidence>
<comment type="caution">
    <text evidence="2">The sequence shown here is derived from an EMBL/GenBank/DDBJ whole genome shotgun (WGS) entry which is preliminary data.</text>
</comment>
<dbReference type="NCBIfam" id="TIGR01533">
    <property type="entry name" value="lipo_e_P4"/>
    <property type="match status" value="1"/>
</dbReference>
<organism evidence="2 3">
    <name type="scientific">Martelella alba</name>
    <dbReference type="NCBI Taxonomy" id="2590451"/>
    <lineage>
        <taxon>Bacteria</taxon>
        <taxon>Pseudomonadati</taxon>
        <taxon>Pseudomonadota</taxon>
        <taxon>Alphaproteobacteria</taxon>
        <taxon>Hyphomicrobiales</taxon>
        <taxon>Aurantimonadaceae</taxon>
        <taxon>Martelella</taxon>
    </lineage>
</organism>
<dbReference type="SFLD" id="SFLDG01125">
    <property type="entry name" value="C1.1:_Acid_Phosphatase_Like"/>
    <property type="match status" value="1"/>
</dbReference>